<name>C4GM77_9NEIS</name>
<dbReference type="AlphaFoldDB" id="C4GM77"/>
<dbReference type="STRING" id="629741.GCWU000324_02810"/>
<comment type="caution">
    <text evidence="1">The sequence shown here is derived from an EMBL/GenBank/DDBJ whole genome shotgun (WGS) entry which is preliminary data.</text>
</comment>
<protein>
    <submittedName>
        <fullName evidence="1">Uncharacterized protein</fullName>
    </submittedName>
</protein>
<evidence type="ECO:0000313" key="2">
    <source>
        <dbReference type="Proteomes" id="UP000003009"/>
    </source>
</evidence>
<dbReference type="Proteomes" id="UP000003009">
    <property type="component" value="Unassembled WGS sequence"/>
</dbReference>
<keyword evidence="2" id="KW-1185">Reference proteome</keyword>
<evidence type="ECO:0000313" key="1">
    <source>
        <dbReference type="EMBL" id="EEP66835.1"/>
    </source>
</evidence>
<dbReference type="EMBL" id="ACJW02000007">
    <property type="protein sequence ID" value="EEP66835.1"/>
    <property type="molecule type" value="Genomic_DNA"/>
</dbReference>
<dbReference type="HOGENOM" id="CLU_3217423_0_0_4"/>
<gene>
    <name evidence="1" type="ORF">GCWU000324_02810</name>
</gene>
<sequence>MGGEPPLFHLPLVCHNFRLPLIIKGSLKKQNRLVLSQTVFYWMD</sequence>
<reference evidence="1" key="1">
    <citation type="submission" date="2009-04" db="EMBL/GenBank/DDBJ databases">
        <authorList>
            <person name="Weinstock G."/>
            <person name="Sodergren E."/>
            <person name="Clifton S."/>
            <person name="Fulton L."/>
            <person name="Fulton B."/>
            <person name="Courtney L."/>
            <person name="Fronick C."/>
            <person name="Harrison M."/>
            <person name="Strong C."/>
            <person name="Farmer C."/>
            <person name="Delahaunty K."/>
            <person name="Markovic C."/>
            <person name="Hall O."/>
            <person name="Minx P."/>
            <person name="Tomlinson C."/>
            <person name="Mitreva M."/>
            <person name="Nelson J."/>
            <person name="Hou S."/>
            <person name="Wollam A."/>
            <person name="Pepin K.H."/>
            <person name="Johnson M."/>
            <person name="Bhonagiri V."/>
            <person name="Nash W.E."/>
            <person name="Warren W."/>
            <person name="Chinwalla A."/>
            <person name="Mardis E.R."/>
            <person name="Wilson R.K."/>
        </authorList>
    </citation>
    <scope>NUCLEOTIDE SEQUENCE [LARGE SCALE GENOMIC DNA]</scope>
    <source>
        <strain evidence="1">ATCC 51147</strain>
    </source>
</reference>
<proteinExistence type="predicted"/>
<organism evidence="1 2">
    <name type="scientific">Kingella oralis ATCC 51147</name>
    <dbReference type="NCBI Taxonomy" id="629741"/>
    <lineage>
        <taxon>Bacteria</taxon>
        <taxon>Pseudomonadati</taxon>
        <taxon>Pseudomonadota</taxon>
        <taxon>Betaproteobacteria</taxon>
        <taxon>Neisseriales</taxon>
        <taxon>Neisseriaceae</taxon>
        <taxon>Kingella</taxon>
    </lineage>
</organism>
<accession>C4GM77</accession>